<dbReference type="PANTHER" id="PTHR35276">
    <property type="entry name" value="S-ADENOSYL-L-METHIONINE-DEPENDENT METHYLTRANSFERASES SUPERFAMILY PROTEIN"/>
    <property type="match status" value="1"/>
</dbReference>
<dbReference type="Pfam" id="PF06962">
    <property type="entry name" value="rRNA_methylase"/>
    <property type="match status" value="1"/>
</dbReference>
<dbReference type="InterPro" id="IPR029063">
    <property type="entry name" value="SAM-dependent_MTases_sf"/>
</dbReference>
<dbReference type="SUPFAM" id="SSF53335">
    <property type="entry name" value="S-adenosyl-L-methionine-dependent methyltransferases"/>
    <property type="match status" value="1"/>
</dbReference>
<dbReference type="RefSeq" id="WP_224140669.1">
    <property type="nucleotide sequence ID" value="NZ_JAIQUM010000049.1"/>
</dbReference>
<gene>
    <name evidence="1" type="ORF">K9V48_18590</name>
</gene>
<dbReference type="PANTHER" id="PTHR35276:SF1">
    <property type="entry name" value="TRNA (MNM(5)S(2)U34)-METHYLTRANSFERASE, CHLOROPLASTIC"/>
    <property type="match status" value="1"/>
</dbReference>
<keyword evidence="1" id="KW-0808">Transferase</keyword>
<evidence type="ECO:0000313" key="1">
    <source>
        <dbReference type="EMBL" id="MBZ5752205.1"/>
    </source>
</evidence>
<dbReference type="GO" id="GO:0008168">
    <property type="term" value="F:methyltransferase activity"/>
    <property type="evidence" value="ECO:0007669"/>
    <property type="project" value="UniProtKB-KW"/>
</dbReference>
<name>A0ABS7UV72_9BACI</name>
<comment type="caution">
    <text evidence="1">The sequence shown here is derived from an EMBL/GenBank/DDBJ whole genome shotgun (WGS) entry which is preliminary data.</text>
</comment>
<dbReference type="Proteomes" id="UP001165287">
    <property type="component" value="Unassembled WGS sequence"/>
</dbReference>
<sequence>MKLQRILPFAKQLLQAAVQEGDIVVDATIGNGHDTVFLAKLVGAKGYVFGFDIQEEAVKNTTIRLHSEQVEKHVTIHQKGHQHIKATIPTHLHGTVSGAIFNLGYLPGGDQTIVTIPETTISAIEQLLEIMKPEGIIVIVIYHGHQEGQVERDNLMDFVKTLDPRIAHVLHYQFLNKQNNPPFIVAIEKC</sequence>
<dbReference type="EMBL" id="JAIQUM010000049">
    <property type="protein sequence ID" value="MBZ5752205.1"/>
    <property type="molecule type" value="Genomic_DNA"/>
</dbReference>
<proteinExistence type="predicted"/>
<dbReference type="InterPro" id="IPR010719">
    <property type="entry name" value="MnmM_MeTrfase"/>
</dbReference>
<keyword evidence="1" id="KW-0489">Methyltransferase</keyword>
<reference evidence="1" key="1">
    <citation type="submission" date="2024-05" db="EMBL/GenBank/DDBJ databases">
        <title>Metabacillus sp. nov., isolated from the rhizosphere soil of tomato plants.</title>
        <authorList>
            <person name="Ma R."/>
        </authorList>
    </citation>
    <scope>NUCLEOTIDE SEQUENCE</scope>
    <source>
        <strain evidence="1">DBTR6</strain>
    </source>
</reference>
<protein>
    <submittedName>
        <fullName evidence="1">Methyltransferase domain-containing protein</fullName>
    </submittedName>
</protein>
<keyword evidence="2" id="KW-1185">Reference proteome</keyword>
<organism evidence="1 2">
    <name type="scientific">Metabacillus rhizolycopersici</name>
    <dbReference type="NCBI Taxonomy" id="2875709"/>
    <lineage>
        <taxon>Bacteria</taxon>
        <taxon>Bacillati</taxon>
        <taxon>Bacillota</taxon>
        <taxon>Bacilli</taxon>
        <taxon>Bacillales</taxon>
        <taxon>Bacillaceae</taxon>
        <taxon>Metabacillus</taxon>
    </lineage>
</organism>
<dbReference type="GO" id="GO:0032259">
    <property type="term" value="P:methylation"/>
    <property type="evidence" value="ECO:0007669"/>
    <property type="project" value="UniProtKB-KW"/>
</dbReference>
<accession>A0ABS7UV72</accession>
<evidence type="ECO:0000313" key="2">
    <source>
        <dbReference type="Proteomes" id="UP001165287"/>
    </source>
</evidence>
<dbReference type="Gene3D" id="3.40.50.150">
    <property type="entry name" value="Vaccinia Virus protein VP39"/>
    <property type="match status" value="1"/>
</dbReference>